<dbReference type="Proteomes" id="UP000266649">
    <property type="component" value="Unassembled WGS sequence"/>
</dbReference>
<dbReference type="AlphaFoldDB" id="A0A398BTN0"/>
<dbReference type="RefSeq" id="WP_119134869.1">
    <property type="nucleotide sequence ID" value="NZ_QXXQ01000005.1"/>
</dbReference>
<proteinExistence type="predicted"/>
<accession>A0A398BTN0</accession>
<dbReference type="OrthoDB" id="594739at2"/>
<keyword evidence="4" id="KW-1185">Reference proteome</keyword>
<sequence>MSRLILVALLVLTACVRAPEPAHSFRNPATPIYSSAVLDAASLAGRWQQVGTFGDNPEGCKGGAVSFGVPVGQALPVEADLCLDGQRARYRGQARLVAPGRLQLEGAVGALAEPWWVLWADADSRTLVIGTPSGRMGFVLERGGVTSPDRLKAAREILDWNGYRLAGLQMF</sequence>
<feature type="chain" id="PRO_5017321903" evidence="1">
    <location>
        <begin position="19"/>
        <end position="171"/>
    </location>
</feature>
<protein>
    <submittedName>
        <fullName evidence="3">Lipocalin</fullName>
    </submittedName>
</protein>
<dbReference type="Pfam" id="PF08212">
    <property type="entry name" value="Lipocalin_2"/>
    <property type="match status" value="1"/>
</dbReference>
<evidence type="ECO:0000256" key="1">
    <source>
        <dbReference type="SAM" id="SignalP"/>
    </source>
</evidence>
<dbReference type="InterPro" id="IPR012674">
    <property type="entry name" value="Calycin"/>
</dbReference>
<dbReference type="Gene3D" id="2.40.128.20">
    <property type="match status" value="1"/>
</dbReference>
<evidence type="ECO:0000313" key="3">
    <source>
        <dbReference type="EMBL" id="RID91808.1"/>
    </source>
</evidence>
<name>A0A398BTN0_9RHOB</name>
<comment type="caution">
    <text evidence="3">The sequence shown here is derived from an EMBL/GenBank/DDBJ whole genome shotgun (WGS) entry which is preliminary data.</text>
</comment>
<evidence type="ECO:0000259" key="2">
    <source>
        <dbReference type="Pfam" id="PF08212"/>
    </source>
</evidence>
<feature type="domain" description="Lipocalin/cytosolic fatty-acid binding" evidence="2">
    <location>
        <begin position="39"/>
        <end position="169"/>
    </location>
</feature>
<organism evidence="3 4">
    <name type="scientific">Gemmobacter lutimaris</name>
    <dbReference type="NCBI Taxonomy" id="2306023"/>
    <lineage>
        <taxon>Bacteria</taxon>
        <taxon>Pseudomonadati</taxon>
        <taxon>Pseudomonadota</taxon>
        <taxon>Alphaproteobacteria</taxon>
        <taxon>Rhodobacterales</taxon>
        <taxon>Paracoccaceae</taxon>
        <taxon>Gemmobacter</taxon>
    </lineage>
</organism>
<gene>
    <name evidence="3" type="ORF">D2N39_11235</name>
</gene>
<evidence type="ECO:0000313" key="4">
    <source>
        <dbReference type="Proteomes" id="UP000266649"/>
    </source>
</evidence>
<dbReference type="PROSITE" id="PS51257">
    <property type="entry name" value="PROKAR_LIPOPROTEIN"/>
    <property type="match status" value="1"/>
</dbReference>
<keyword evidence="1" id="KW-0732">Signal</keyword>
<dbReference type="InterPro" id="IPR000566">
    <property type="entry name" value="Lipocln_cytosolic_FA-bd_dom"/>
</dbReference>
<dbReference type="EMBL" id="QXXQ01000005">
    <property type="protein sequence ID" value="RID91808.1"/>
    <property type="molecule type" value="Genomic_DNA"/>
</dbReference>
<feature type="signal peptide" evidence="1">
    <location>
        <begin position="1"/>
        <end position="18"/>
    </location>
</feature>
<reference evidence="3 4" key="1">
    <citation type="submission" date="2018-09" db="EMBL/GenBank/DDBJ databases">
        <title>Gemmobacter lutimaris sp. nov., a marine bacterium isolated from tidal flat.</title>
        <authorList>
            <person name="Lee D.W."/>
            <person name="Yoo Y."/>
            <person name="Kim J.-J."/>
            <person name="Kim B.S."/>
        </authorList>
    </citation>
    <scope>NUCLEOTIDE SEQUENCE [LARGE SCALE GENOMIC DNA]</scope>
    <source>
        <strain evidence="3 4">YJ-T1-11</strain>
    </source>
</reference>
<dbReference type="SUPFAM" id="SSF50814">
    <property type="entry name" value="Lipocalins"/>
    <property type="match status" value="1"/>
</dbReference>